<evidence type="ECO:0000259" key="2">
    <source>
        <dbReference type="Pfam" id="PF10881"/>
    </source>
</evidence>
<evidence type="ECO:0000313" key="5">
    <source>
        <dbReference type="EMBL" id="MTD12000.1"/>
    </source>
</evidence>
<dbReference type="EMBL" id="JAXHPO010000015">
    <property type="protein sequence ID" value="MDY6550119.1"/>
    <property type="molecule type" value="Genomic_DNA"/>
</dbReference>
<sequence>MFESIQFTFFLIGCIASLALFILVVQRYVRPTQKYYPRPVITNFESKMFARLNQSFPEYHILAQVAFSALITHHNMKVRAKFNRKVTDFVILDKKLQVIAIIELDDPTHIGKEQEDAERDAMLLQAGYQVYRYTNIPSPQSLRRDILNHS</sequence>
<dbReference type="Proteomes" id="UP001284094">
    <property type="component" value="Unassembled WGS sequence"/>
</dbReference>
<feature type="domain" description="DUF2726" evidence="2">
    <location>
        <begin position="38"/>
        <end position="146"/>
    </location>
</feature>
<proteinExistence type="predicted"/>
<dbReference type="EMBL" id="WLYL01000042">
    <property type="protein sequence ID" value="MTD12000.1"/>
    <property type="molecule type" value="Genomic_DNA"/>
</dbReference>
<evidence type="ECO:0000256" key="1">
    <source>
        <dbReference type="SAM" id="Phobius"/>
    </source>
</evidence>
<dbReference type="InterPro" id="IPR024402">
    <property type="entry name" value="DUF2726"/>
</dbReference>
<reference evidence="4" key="3">
    <citation type="submission" date="2023-11" db="EMBL/GenBank/DDBJ databases">
        <authorList>
            <person name="Kyselkova M."/>
            <person name="Xanthopoulou K."/>
            <person name="Shestivska V."/>
            <person name="Spanelova P."/>
            <person name="Maixnerova M."/>
            <person name="Higgins P.G."/>
            <person name="Nemec A."/>
        </authorList>
    </citation>
    <scope>NUCLEOTIDE SEQUENCE</scope>
    <source>
        <strain evidence="4">ANC 7225</strain>
    </source>
</reference>
<dbReference type="AlphaFoldDB" id="A0A6L6GHJ9"/>
<evidence type="ECO:0000313" key="6">
    <source>
        <dbReference type="Proteomes" id="UP000473854"/>
    </source>
</evidence>
<protein>
    <submittedName>
        <fullName evidence="5">DUF2726 domain-containing protein</fullName>
    </submittedName>
</protein>
<dbReference type="Pfam" id="PF10881">
    <property type="entry name" value="DUF2726"/>
    <property type="match status" value="1"/>
</dbReference>
<dbReference type="EMBL" id="JAXHPL010000027">
    <property type="protein sequence ID" value="MDY6486842.1"/>
    <property type="molecule type" value="Genomic_DNA"/>
</dbReference>
<evidence type="ECO:0000313" key="3">
    <source>
        <dbReference type="EMBL" id="MDY6486842.1"/>
    </source>
</evidence>
<gene>
    <name evidence="5" type="ORF">GIX10_11305</name>
    <name evidence="4" type="ORF">SKM48_04955</name>
    <name evidence="3" type="ORF">SKM51_06465</name>
</gene>
<keyword evidence="1" id="KW-0472">Membrane</keyword>
<dbReference type="RefSeq" id="WP_171501357.1">
    <property type="nucleotide sequence ID" value="NZ_JAXHPE010000018.1"/>
</dbReference>
<keyword evidence="1" id="KW-1133">Transmembrane helix</keyword>
<name>A0A6L6GHJ9_9GAMM</name>
<evidence type="ECO:0000313" key="8">
    <source>
        <dbReference type="Proteomes" id="UP001284094"/>
    </source>
</evidence>
<organism evidence="5 6">
    <name type="scientific">Acinetobacter faecalis</name>
    <dbReference type="NCBI Taxonomy" id="2665161"/>
    <lineage>
        <taxon>Bacteria</taxon>
        <taxon>Pseudomonadati</taxon>
        <taxon>Pseudomonadota</taxon>
        <taxon>Gammaproteobacteria</taxon>
        <taxon>Moraxellales</taxon>
        <taxon>Moraxellaceae</taxon>
        <taxon>Acinetobacter</taxon>
    </lineage>
</organism>
<reference evidence="5 6" key="1">
    <citation type="submission" date="2019-11" db="EMBL/GenBank/DDBJ databases">
        <authorList>
            <person name="An D."/>
        </authorList>
    </citation>
    <scope>NUCLEOTIDE SEQUENCE [LARGE SCALE GENOMIC DNA]</scope>
    <source>
        <strain evidence="5 6">YIM 103518</strain>
    </source>
</reference>
<dbReference type="Proteomes" id="UP000473854">
    <property type="component" value="Unassembled WGS sequence"/>
</dbReference>
<feature type="transmembrane region" description="Helical" evidence="1">
    <location>
        <begin position="6"/>
        <end position="25"/>
    </location>
</feature>
<keyword evidence="8" id="KW-1185">Reference proteome</keyword>
<keyword evidence="1" id="KW-0812">Transmembrane</keyword>
<reference evidence="4 8" key="4">
    <citation type="journal article" date="2024" name="Syst. Appl. Microbiol.">
        <title>Evidence for the occurrence of Acinetobacter faecalis in cattle feces and its emended description.</title>
        <authorList>
            <person name="Kyselkova M."/>
            <person name="Xanthopoulou K."/>
            <person name="Shestivska V."/>
            <person name="Spanelova P."/>
            <person name="Maixnerova M."/>
            <person name="Higgins P.G."/>
            <person name="Nemec A."/>
        </authorList>
    </citation>
    <scope>NUCLEOTIDE SEQUENCE [LARGE SCALE GENOMIC DNA]</scope>
    <source>
        <strain evidence="4 8">ANC 7225</strain>
    </source>
</reference>
<reference evidence="3 7" key="2">
    <citation type="submission" date="2023-11" db="EMBL/GenBank/DDBJ databases">
        <title>The common occurrence of Acinetobacte faecalis in cattle feces and its emended description.</title>
        <authorList>
            <person name="Kyselkova M."/>
            <person name="Xanthopoulou K."/>
            <person name="Shestivska V."/>
            <person name="Spanelova P."/>
            <person name="Maixnerova M."/>
            <person name="Higgins P.G."/>
            <person name="Nemec A."/>
        </authorList>
    </citation>
    <scope>NUCLEOTIDE SEQUENCE [LARGE SCALE GENOMIC DNA]</scope>
    <source>
        <strain evidence="3 7">ANC 7483</strain>
    </source>
</reference>
<accession>A0A6L6GHJ9</accession>
<evidence type="ECO:0000313" key="7">
    <source>
        <dbReference type="Proteomes" id="UP001278995"/>
    </source>
</evidence>
<evidence type="ECO:0000313" key="4">
    <source>
        <dbReference type="EMBL" id="MDY6550119.1"/>
    </source>
</evidence>
<dbReference type="Proteomes" id="UP001278995">
    <property type="component" value="Unassembled WGS sequence"/>
</dbReference>
<comment type="caution">
    <text evidence="5">The sequence shown here is derived from an EMBL/GenBank/DDBJ whole genome shotgun (WGS) entry which is preliminary data.</text>
</comment>